<dbReference type="SUPFAM" id="SSF52009">
    <property type="entry name" value="Phosphohistidine domain"/>
    <property type="match status" value="1"/>
</dbReference>
<comment type="caution">
    <text evidence="2">The sequence shown here is derived from an EMBL/GenBank/DDBJ whole genome shotgun (WGS) entry which is preliminary data.</text>
</comment>
<proteinExistence type="predicted"/>
<evidence type="ECO:0000259" key="1">
    <source>
        <dbReference type="Pfam" id="PF00391"/>
    </source>
</evidence>
<evidence type="ECO:0000313" key="3">
    <source>
        <dbReference type="Proteomes" id="UP001157439"/>
    </source>
</evidence>
<dbReference type="Pfam" id="PF00391">
    <property type="entry name" value="PEP-utilizers"/>
    <property type="match status" value="1"/>
</dbReference>
<dbReference type="InterPro" id="IPR051549">
    <property type="entry name" value="PEP_Utilizing_Enz"/>
</dbReference>
<reference evidence="2 3" key="1">
    <citation type="journal article" date="2014" name="Int. J. Syst. Evol. Microbiol.">
        <title>Complete genome sequence of Corynebacterium casei LMG S-19264T (=DSM 44701T), isolated from a smear-ripened cheese.</title>
        <authorList>
            <consortium name="US DOE Joint Genome Institute (JGI-PGF)"/>
            <person name="Walter F."/>
            <person name="Albersmeier A."/>
            <person name="Kalinowski J."/>
            <person name="Ruckert C."/>
        </authorList>
    </citation>
    <scope>NUCLEOTIDE SEQUENCE [LARGE SCALE GENOMIC DNA]</scope>
    <source>
        <strain evidence="2 3">NBRC 112785</strain>
    </source>
</reference>
<name>A0AA37TM71_9GAMM</name>
<dbReference type="Proteomes" id="UP001157439">
    <property type="component" value="Unassembled WGS sequence"/>
</dbReference>
<organism evidence="2 3">
    <name type="scientific">Paraferrimonas haliotis</name>
    <dbReference type="NCBI Taxonomy" id="2013866"/>
    <lineage>
        <taxon>Bacteria</taxon>
        <taxon>Pseudomonadati</taxon>
        <taxon>Pseudomonadota</taxon>
        <taxon>Gammaproteobacteria</taxon>
        <taxon>Alteromonadales</taxon>
        <taxon>Ferrimonadaceae</taxon>
        <taxon>Paraferrimonas</taxon>
    </lineage>
</organism>
<dbReference type="InterPro" id="IPR036637">
    <property type="entry name" value="Phosphohistidine_dom_sf"/>
</dbReference>
<dbReference type="AlphaFoldDB" id="A0AA37TM71"/>
<dbReference type="Gene3D" id="3.50.30.10">
    <property type="entry name" value="Phosphohistidine domain"/>
    <property type="match status" value="1"/>
</dbReference>
<dbReference type="EMBL" id="BSPO01000003">
    <property type="protein sequence ID" value="GLS84029.1"/>
    <property type="molecule type" value="Genomic_DNA"/>
</dbReference>
<gene>
    <name evidence="2" type="ORF">GCM10007894_20060</name>
</gene>
<sequence length="155" mass="16923">MRVKLNTLSHSVLASIIEARKQDYQLTKVIELPSLISKPEQFFSFERYSSQPNFVGIGKVLGDVVNLSNSNGNSSLLSGKIVMISQADPGYDWLFGHDIAGLITQYGGANSHMAIRSAEIGLPAAIGVGEKLFDSLSQVQRLELDCINQTIRLVD</sequence>
<dbReference type="InterPro" id="IPR008279">
    <property type="entry name" value="PEP-util_enz_mobile_dom"/>
</dbReference>
<feature type="domain" description="PEP-utilising enzyme mobile" evidence="1">
    <location>
        <begin position="79"/>
        <end position="146"/>
    </location>
</feature>
<evidence type="ECO:0000313" key="2">
    <source>
        <dbReference type="EMBL" id="GLS84029.1"/>
    </source>
</evidence>
<dbReference type="PANTHER" id="PTHR43615">
    <property type="entry name" value="PHOSPHOENOLPYRUVATE SYNTHASE-RELATED"/>
    <property type="match status" value="1"/>
</dbReference>
<dbReference type="RefSeq" id="WP_198950912.1">
    <property type="nucleotide sequence ID" value="NZ_BSPO01000003.1"/>
</dbReference>
<dbReference type="GO" id="GO:0016772">
    <property type="term" value="F:transferase activity, transferring phosphorus-containing groups"/>
    <property type="evidence" value="ECO:0007669"/>
    <property type="project" value="InterPro"/>
</dbReference>
<accession>A0AA37TM71</accession>
<keyword evidence="3" id="KW-1185">Reference proteome</keyword>
<dbReference type="PANTHER" id="PTHR43615:SF1">
    <property type="entry name" value="PPDK_N DOMAIN-CONTAINING PROTEIN"/>
    <property type="match status" value="1"/>
</dbReference>
<protein>
    <recommendedName>
        <fullName evidence="1">PEP-utilising enzyme mobile domain-containing protein</fullName>
    </recommendedName>
</protein>